<evidence type="ECO:0000313" key="2">
    <source>
        <dbReference type="EMBL" id="KYC43756.1"/>
    </source>
</evidence>
<feature type="domain" description="N-acetyltransferase" evidence="1">
    <location>
        <begin position="59"/>
        <end position="203"/>
    </location>
</feature>
<dbReference type="InterPro" id="IPR052523">
    <property type="entry name" value="Trichothecene_AcTrans"/>
</dbReference>
<dbReference type="Gene3D" id="3.40.630.30">
    <property type="match status" value="1"/>
</dbReference>
<dbReference type="GO" id="GO:0016747">
    <property type="term" value="F:acyltransferase activity, transferring groups other than amino-acyl groups"/>
    <property type="evidence" value="ECO:0007669"/>
    <property type="project" value="InterPro"/>
</dbReference>
<dbReference type="RefSeq" id="WP_017742109.1">
    <property type="nucleotide sequence ID" value="NZ_KQ976354.1"/>
</dbReference>
<organism evidence="2 3">
    <name type="scientific">Scytonema hofmannii PCC 7110</name>
    <dbReference type="NCBI Taxonomy" id="128403"/>
    <lineage>
        <taxon>Bacteria</taxon>
        <taxon>Bacillati</taxon>
        <taxon>Cyanobacteriota</taxon>
        <taxon>Cyanophyceae</taxon>
        <taxon>Nostocales</taxon>
        <taxon>Scytonemataceae</taxon>
        <taxon>Scytonema</taxon>
    </lineage>
</organism>
<dbReference type="InterPro" id="IPR000182">
    <property type="entry name" value="GNAT_dom"/>
</dbReference>
<sequence length="205" mass="23574">MNMDVICLERSQIDEASTILCHAFDDDPMLRYITVETGEARADIIKCFCKSILRYSQSYNHTYVTSKDLKGVVAWIPPGYFPINFFHLLQAGLYALPFKLGWSGFKRWVSLFALNSHHKHDLPQPHWYLLILGVAPAYRGQGIGSSLLQPILKQADRDGFPCYLEAFTEAAVHFYQKHGFEILRIDELPGNNLSFWTMKRSPCQR</sequence>
<dbReference type="OrthoDB" id="7057833at2"/>
<dbReference type="Proteomes" id="UP000076925">
    <property type="component" value="Unassembled WGS sequence"/>
</dbReference>
<keyword evidence="2" id="KW-0808">Transferase</keyword>
<keyword evidence="3" id="KW-1185">Reference proteome</keyword>
<dbReference type="PROSITE" id="PS51186">
    <property type="entry name" value="GNAT"/>
    <property type="match status" value="1"/>
</dbReference>
<evidence type="ECO:0000313" key="3">
    <source>
        <dbReference type="Proteomes" id="UP000076925"/>
    </source>
</evidence>
<dbReference type="Pfam" id="PF00583">
    <property type="entry name" value="Acetyltransf_1"/>
    <property type="match status" value="1"/>
</dbReference>
<name>A0A139XGD0_9CYAN</name>
<proteinExistence type="predicted"/>
<dbReference type="CDD" id="cd04301">
    <property type="entry name" value="NAT_SF"/>
    <property type="match status" value="1"/>
</dbReference>
<gene>
    <name evidence="2" type="ORF">WA1_00905</name>
</gene>
<dbReference type="EMBL" id="ANNX02000012">
    <property type="protein sequence ID" value="KYC43756.1"/>
    <property type="molecule type" value="Genomic_DNA"/>
</dbReference>
<evidence type="ECO:0000259" key="1">
    <source>
        <dbReference type="PROSITE" id="PS51186"/>
    </source>
</evidence>
<dbReference type="STRING" id="128403.WA1_00905"/>
<dbReference type="AlphaFoldDB" id="A0A139XGD0"/>
<protein>
    <submittedName>
        <fullName evidence="2">Acetyltransferase</fullName>
    </submittedName>
</protein>
<dbReference type="InterPro" id="IPR016181">
    <property type="entry name" value="Acyl_CoA_acyltransferase"/>
</dbReference>
<reference evidence="2 3" key="1">
    <citation type="journal article" date="2013" name="Genome Biol. Evol.">
        <title>Genomes of Stigonematalean cyanobacteria (subsection V) and the evolution of oxygenic photosynthesis from prokaryotes to plastids.</title>
        <authorList>
            <person name="Dagan T."/>
            <person name="Roettger M."/>
            <person name="Stucken K."/>
            <person name="Landan G."/>
            <person name="Koch R."/>
            <person name="Major P."/>
            <person name="Gould S.B."/>
            <person name="Goremykin V.V."/>
            <person name="Rippka R."/>
            <person name="Tandeau de Marsac N."/>
            <person name="Gugger M."/>
            <person name="Lockhart P.J."/>
            <person name="Allen J.F."/>
            <person name="Brune I."/>
            <person name="Maus I."/>
            <person name="Puhler A."/>
            <person name="Martin W.F."/>
        </authorList>
    </citation>
    <scope>NUCLEOTIDE SEQUENCE [LARGE SCALE GENOMIC DNA]</scope>
    <source>
        <strain evidence="2 3">PCC 7110</strain>
    </source>
</reference>
<dbReference type="PANTHER" id="PTHR42791:SF1">
    <property type="entry name" value="N-ACETYLTRANSFERASE DOMAIN-CONTAINING PROTEIN"/>
    <property type="match status" value="1"/>
</dbReference>
<dbReference type="PANTHER" id="PTHR42791">
    <property type="entry name" value="GNAT FAMILY ACETYLTRANSFERASE"/>
    <property type="match status" value="1"/>
</dbReference>
<dbReference type="SUPFAM" id="SSF55729">
    <property type="entry name" value="Acyl-CoA N-acyltransferases (Nat)"/>
    <property type="match status" value="1"/>
</dbReference>
<comment type="caution">
    <text evidence="2">The sequence shown here is derived from an EMBL/GenBank/DDBJ whole genome shotgun (WGS) entry which is preliminary data.</text>
</comment>
<accession>A0A139XGD0</accession>